<dbReference type="EMBL" id="AP014598">
    <property type="protein sequence ID" value="BAU19057.1"/>
    <property type="molecule type" value="Genomic_DNA"/>
</dbReference>
<protein>
    <submittedName>
        <fullName evidence="1">Uncharacterized protein</fullName>
    </submittedName>
</protein>
<gene>
    <name evidence="1" type="ORF">PIOMA14_II_0552</name>
</gene>
<name>A0A0T7APN0_PREIN</name>
<organism evidence="1 2">
    <name type="scientific">Prevotella intermedia</name>
    <dbReference type="NCBI Taxonomy" id="28131"/>
    <lineage>
        <taxon>Bacteria</taxon>
        <taxon>Pseudomonadati</taxon>
        <taxon>Bacteroidota</taxon>
        <taxon>Bacteroidia</taxon>
        <taxon>Bacteroidales</taxon>
        <taxon>Prevotellaceae</taxon>
        <taxon>Prevotella</taxon>
    </lineage>
</organism>
<dbReference type="AlphaFoldDB" id="A0A0T7APN0"/>
<accession>A0A0T7APN0</accession>
<sequence length="76" mass="8653">MNAYISNNIKNKTQISVIKENDNNETSIFIVFVVKSTNELREYCAYSGMIKEYKRLPKKITKDTINPAITLLAIGP</sequence>
<evidence type="ECO:0000313" key="2">
    <source>
        <dbReference type="Proteomes" id="UP000217431"/>
    </source>
</evidence>
<reference evidence="1 2" key="1">
    <citation type="journal article" date="2016" name="DNA Res.">
        <title>The complete genome sequencing of Prevotella intermedia strain OMA14 and a subsequent fine-scale, intra-species genomic comparison reveal an unusual amplification of conjugative and mobile transposons and identify a novel Prevotella-lineage-specific repeat.</title>
        <authorList>
            <person name="Naito M."/>
            <person name="Ogura Y."/>
            <person name="Itoh T."/>
            <person name="Shoji M."/>
            <person name="Okamoto M."/>
            <person name="Hayashi T."/>
            <person name="Nakayama K."/>
        </authorList>
    </citation>
    <scope>NUCLEOTIDE SEQUENCE [LARGE SCALE GENOMIC DNA]</scope>
    <source>
        <strain evidence="1 2">OMA14</strain>
    </source>
</reference>
<dbReference type="Proteomes" id="UP000217431">
    <property type="component" value="Chromosome II"/>
</dbReference>
<proteinExistence type="predicted"/>
<evidence type="ECO:0000313" key="1">
    <source>
        <dbReference type="EMBL" id="BAU19057.1"/>
    </source>
</evidence>